<protein>
    <recommendedName>
        <fullName evidence="3">Reverse transcriptase domain-containing protein</fullName>
    </recommendedName>
</protein>
<reference evidence="2" key="1">
    <citation type="journal article" date="2019" name="Sci. Rep.">
        <title>Draft genome of Tanacetum cinerariifolium, the natural source of mosquito coil.</title>
        <authorList>
            <person name="Yamashiro T."/>
            <person name="Shiraishi A."/>
            <person name="Satake H."/>
            <person name="Nakayama K."/>
        </authorList>
    </citation>
    <scope>NUCLEOTIDE SEQUENCE</scope>
</reference>
<feature type="non-terminal residue" evidence="2">
    <location>
        <position position="1"/>
    </location>
</feature>
<evidence type="ECO:0008006" key="3">
    <source>
        <dbReference type="Google" id="ProtNLM"/>
    </source>
</evidence>
<comment type="caution">
    <text evidence="2">The sequence shown here is derived from an EMBL/GenBank/DDBJ whole genome shotgun (WGS) entry which is preliminary data.</text>
</comment>
<dbReference type="AlphaFoldDB" id="A0A699QQ56"/>
<dbReference type="EMBL" id="BKCJ011027931">
    <property type="protein sequence ID" value="GFC70208.1"/>
    <property type="molecule type" value="Genomic_DNA"/>
</dbReference>
<sequence>GGENGDDYEGGNRGVNGNENDNGNKGGNGNGNTNRNGNGNEGGNGYKNHNVNFKGDFKKWVLLYTRMVLDEEDKVEKFIGDLPDNIQGNVIAIEPTRLQRYAEPTRL</sequence>
<evidence type="ECO:0000256" key="1">
    <source>
        <dbReference type="SAM" id="MobiDB-lite"/>
    </source>
</evidence>
<feature type="region of interest" description="Disordered" evidence="1">
    <location>
        <begin position="1"/>
        <end position="49"/>
    </location>
</feature>
<accession>A0A699QQ56</accession>
<organism evidence="2">
    <name type="scientific">Tanacetum cinerariifolium</name>
    <name type="common">Dalmatian daisy</name>
    <name type="synonym">Chrysanthemum cinerariifolium</name>
    <dbReference type="NCBI Taxonomy" id="118510"/>
    <lineage>
        <taxon>Eukaryota</taxon>
        <taxon>Viridiplantae</taxon>
        <taxon>Streptophyta</taxon>
        <taxon>Embryophyta</taxon>
        <taxon>Tracheophyta</taxon>
        <taxon>Spermatophyta</taxon>
        <taxon>Magnoliopsida</taxon>
        <taxon>eudicotyledons</taxon>
        <taxon>Gunneridae</taxon>
        <taxon>Pentapetalae</taxon>
        <taxon>asterids</taxon>
        <taxon>campanulids</taxon>
        <taxon>Asterales</taxon>
        <taxon>Asteraceae</taxon>
        <taxon>Asteroideae</taxon>
        <taxon>Anthemideae</taxon>
        <taxon>Anthemidinae</taxon>
        <taxon>Tanacetum</taxon>
    </lineage>
</organism>
<name>A0A699QQ56_TANCI</name>
<proteinExistence type="predicted"/>
<evidence type="ECO:0000313" key="2">
    <source>
        <dbReference type="EMBL" id="GFC70208.1"/>
    </source>
</evidence>
<gene>
    <name evidence="2" type="ORF">Tci_842178</name>
</gene>